<dbReference type="InterPro" id="IPR029058">
    <property type="entry name" value="AB_hydrolase_fold"/>
</dbReference>
<dbReference type="FunFam" id="3.40.50.1820:FF:000013">
    <property type="entry name" value="Carboxypeptidase"/>
    <property type="match status" value="1"/>
</dbReference>
<dbReference type="GO" id="GO:0004185">
    <property type="term" value="F:serine-type carboxypeptidase activity"/>
    <property type="evidence" value="ECO:0007669"/>
    <property type="project" value="UniProtKB-UniRule"/>
</dbReference>
<keyword evidence="11" id="KW-0732">Signal</keyword>
<sequence>MGASSLSSPSAPSFFFYFTPHSLLSLPFCLSFLLCLLQPSSRSAFADQEADRIALLPGQPAVNFSQYSGYVTVNRQAGRALFYWFQEAPAGRAAAAPLVLWLNGGPGCSSVGYGASEELGAFRIRPDGKTLFLNKYAWNKVANVLFLESPAGVGFSYSNRTSDLYTAGDNRTAWDAYTFLVNWFERFPQYKYRDFYITGESYAGHYVPQLSQIVYQQNKGVEKPIINLKGFLVGNGVTDDYHDYVGTFEYWWTHGLISDETYHNLQVVCDFDSSEHPSEACVNWLNIAYVEQGNIDAYSIYTRPCNDTTTLKRNLRGRYSRILLQQKRQFVCSKQSRASESHHLIKYITNSQPWMTRGYDPCTEKYSRMYYNHPDVQKALHANLTGIPYRWDTCSDIVGTYWADSPRSMLPIYRELIAAGLRVWVFSGDTDSVVPLTATRYSLDALNLSTLISWYPWYDNENVGGWSQVYKGLTYVTVLGAGHEVPLHRPRQALILFMHFLHNNPMPSLNQSAI</sequence>
<dbReference type="GO" id="GO:0005773">
    <property type="term" value="C:vacuole"/>
    <property type="evidence" value="ECO:0007669"/>
    <property type="project" value="TreeGrafter"/>
</dbReference>
<evidence type="ECO:0000256" key="5">
    <source>
        <dbReference type="ARBA" id="ARBA00022801"/>
    </source>
</evidence>
<dbReference type="RefSeq" id="XP_020102868.1">
    <property type="nucleotide sequence ID" value="XM_020247279.1"/>
</dbReference>
<dbReference type="PANTHER" id="PTHR11802:SF198">
    <property type="entry name" value="SERINE CARBOXYPEPTIDASE-LIKE 27"/>
    <property type="match status" value="1"/>
</dbReference>
<dbReference type="GeneID" id="109720280"/>
<dbReference type="Gene3D" id="6.10.250.940">
    <property type="match status" value="1"/>
</dbReference>
<evidence type="ECO:0000256" key="3">
    <source>
        <dbReference type="ARBA" id="ARBA00022645"/>
    </source>
</evidence>
<evidence type="ECO:0000256" key="6">
    <source>
        <dbReference type="ARBA" id="ARBA00023145"/>
    </source>
</evidence>
<organism evidence="12 13">
    <name type="scientific">Ananas comosus</name>
    <name type="common">Pineapple</name>
    <name type="synonym">Ananas ananas</name>
    <dbReference type="NCBI Taxonomy" id="4615"/>
    <lineage>
        <taxon>Eukaryota</taxon>
        <taxon>Viridiplantae</taxon>
        <taxon>Streptophyta</taxon>
        <taxon>Embryophyta</taxon>
        <taxon>Tracheophyta</taxon>
        <taxon>Spermatophyta</taxon>
        <taxon>Magnoliopsida</taxon>
        <taxon>Liliopsida</taxon>
        <taxon>Poales</taxon>
        <taxon>Bromeliaceae</taxon>
        <taxon>Bromelioideae</taxon>
        <taxon>Ananas</taxon>
    </lineage>
</organism>
<proteinExistence type="inferred from homology"/>
<dbReference type="InterPro" id="IPR001563">
    <property type="entry name" value="Peptidase_S10"/>
</dbReference>
<name>A0A6P5GAJ7_ANACO</name>
<dbReference type="PROSITE" id="PS00131">
    <property type="entry name" value="CARBOXYPEPT_SER_SER"/>
    <property type="match status" value="1"/>
</dbReference>
<dbReference type="Pfam" id="PF00450">
    <property type="entry name" value="Peptidase_S10"/>
    <property type="match status" value="1"/>
</dbReference>
<keyword evidence="7" id="KW-1015">Disulfide bond</keyword>
<keyword evidence="5 10" id="KW-0378">Hydrolase</keyword>
<keyword evidence="3 10" id="KW-0121">Carboxypeptidase</keyword>
<feature type="signal peptide" evidence="11">
    <location>
        <begin position="1"/>
        <end position="43"/>
    </location>
</feature>
<dbReference type="Gene3D" id="3.40.50.11320">
    <property type="match status" value="1"/>
</dbReference>
<reference evidence="12" key="1">
    <citation type="journal article" date="2015" name="Nat. Genet.">
        <title>The pineapple genome and the evolution of CAM photosynthesis.</title>
        <authorList>
            <person name="Ming R."/>
            <person name="VanBuren R."/>
            <person name="Wai C.M."/>
            <person name="Tang H."/>
            <person name="Schatz M.C."/>
            <person name="Bowers J.E."/>
            <person name="Lyons E."/>
            <person name="Wang M.L."/>
            <person name="Chen J."/>
            <person name="Biggers E."/>
            <person name="Zhang J."/>
            <person name="Huang L."/>
            <person name="Zhang L."/>
            <person name="Miao W."/>
            <person name="Zhang J."/>
            <person name="Ye Z."/>
            <person name="Miao C."/>
            <person name="Lin Z."/>
            <person name="Wang H."/>
            <person name="Zhou H."/>
            <person name="Yim W.C."/>
            <person name="Priest H.D."/>
            <person name="Zheng C."/>
            <person name="Woodhouse M."/>
            <person name="Edger P.P."/>
            <person name="Guyot R."/>
            <person name="Guo H.B."/>
            <person name="Guo H."/>
            <person name="Zheng G."/>
            <person name="Singh R."/>
            <person name="Sharma A."/>
            <person name="Min X."/>
            <person name="Zheng Y."/>
            <person name="Lee H."/>
            <person name="Gurtowski J."/>
            <person name="Sedlazeck F.J."/>
            <person name="Harkess A."/>
            <person name="McKain M.R."/>
            <person name="Liao Z."/>
            <person name="Fang J."/>
            <person name="Liu J."/>
            <person name="Zhang X."/>
            <person name="Zhang Q."/>
            <person name="Hu W."/>
            <person name="Qin Y."/>
            <person name="Wang K."/>
            <person name="Chen L.Y."/>
            <person name="Shirley N."/>
            <person name="Lin Y.R."/>
            <person name="Liu L.Y."/>
            <person name="Hernandez A.G."/>
            <person name="Wright C.L."/>
            <person name="Bulone V."/>
            <person name="Tuskan G.A."/>
            <person name="Heath K."/>
            <person name="Zee F."/>
            <person name="Moore P.H."/>
            <person name="Sunkar R."/>
            <person name="Leebens-Mack J.H."/>
            <person name="Mockler T."/>
            <person name="Bennetzen J.L."/>
            <person name="Freeling M."/>
            <person name="Sankoff D."/>
            <person name="Paterson A.H."/>
            <person name="Zhu X."/>
            <person name="Yang X."/>
            <person name="Smith J.A."/>
            <person name="Cushman J.C."/>
            <person name="Paull R.E."/>
            <person name="Yu Q."/>
        </authorList>
    </citation>
    <scope>NUCLEOTIDE SEQUENCE [LARGE SCALE GENOMIC DNA]</scope>
    <source>
        <strain evidence="12">cv. F153</strain>
    </source>
</reference>
<dbReference type="InterPro" id="IPR018202">
    <property type="entry name" value="Ser_caboxypep_ser_AS"/>
</dbReference>
<dbReference type="GO" id="GO:0006508">
    <property type="term" value="P:proteolysis"/>
    <property type="evidence" value="ECO:0007669"/>
    <property type="project" value="UniProtKB-KW"/>
</dbReference>
<gene>
    <name evidence="13" type="primary">LOC109720280</name>
</gene>
<evidence type="ECO:0000313" key="12">
    <source>
        <dbReference type="Proteomes" id="UP000515123"/>
    </source>
</evidence>
<dbReference type="FunFam" id="3.40.50.11320:FF:000003">
    <property type="entry name" value="Carboxypeptidase"/>
    <property type="match status" value="1"/>
</dbReference>
<evidence type="ECO:0000256" key="1">
    <source>
        <dbReference type="ARBA" id="ARBA00001003"/>
    </source>
</evidence>
<evidence type="ECO:0000256" key="7">
    <source>
        <dbReference type="ARBA" id="ARBA00023157"/>
    </source>
</evidence>
<comment type="catalytic activity">
    <reaction evidence="1">
        <text>Preferential release of a C-terminal arginine or lysine residue.</text>
        <dbReference type="EC" id="3.4.16.6"/>
    </reaction>
</comment>
<dbReference type="InterPro" id="IPR033124">
    <property type="entry name" value="Ser_caboxypep_his_AS"/>
</dbReference>
<dbReference type="PROSITE" id="PS00560">
    <property type="entry name" value="CARBOXYPEPT_SER_HIS"/>
    <property type="match status" value="1"/>
</dbReference>
<evidence type="ECO:0000313" key="13">
    <source>
        <dbReference type="RefSeq" id="XP_020102868.1"/>
    </source>
</evidence>
<dbReference type="AlphaFoldDB" id="A0A6P5GAJ7"/>
<comment type="similarity">
    <text evidence="2 10">Belongs to the peptidase S10 family.</text>
</comment>
<comment type="subunit">
    <text evidence="9">Carboxypeptidase II is a dimer, where each monomer is composed of two chains linked by a disulfide bond.</text>
</comment>
<evidence type="ECO:0000256" key="8">
    <source>
        <dbReference type="ARBA" id="ARBA00023180"/>
    </source>
</evidence>
<accession>A0A6P5GAJ7</accession>
<keyword evidence="6" id="KW-0865">Zymogen</keyword>
<dbReference type="EC" id="3.4.16.-" evidence="10"/>
<feature type="chain" id="PRO_5027901329" description="Carboxypeptidase" evidence="11">
    <location>
        <begin position="44"/>
        <end position="514"/>
    </location>
</feature>
<dbReference type="PRINTS" id="PR00724">
    <property type="entry name" value="CRBOXYPTASEC"/>
</dbReference>
<evidence type="ECO:0000256" key="4">
    <source>
        <dbReference type="ARBA" id="ARBA00022670"/>
    </source>
</evidence>
<dbReference type="SUPFAM" id="SSF53474">
    <property type="entry name" value="alpha/beta-Hydrolases"/>
    <property type="match status" value="1"/>
</dbReference>
<protein>
    <recommendedName>
        <fullName evidence="10">Carboxypeptidase</fullName>
        <ecNumber evidence="10">3.4.16.-</ecNumber>
    </recommendedName>
</protein>
<keyword evidence="8" id="KW-0325">Glycoprotein</keyword>
<evidence type="ECO:0000256" key="9">
    <source>
        <dbReference type="ARBA" id="ARBA00064289"/>
    </source>
</evidence>
<evidence type="ECO:0000256" key="2">
    <source>
        <dbReference type="ARBA" id="ARBA00009431"/>
    </source>
</evidence>
<evidence type="ECO:0000256" key="10">
    <source>
        <dbReference type="RuleBase" id="RU361156"/>
    </source>
</evidence>
<evidence type="ECO:0000256" key="11">
    <source>
        <dbReference type="SAM" id="SignalP"/>
    </source>
</evidence>
<dbReference type="Gene3D" id="3.40.50.1820">
    <property type="entry name" value="alpha/beta hydrolase"/>
    <property type="match status" value="1"/>
</dbReference>
<dbReference type="PANTHER" id="PTHR11802">
    <property type="entry name" value="SERINE PROTEASE FAMILY S10 SERINE CARBOXYPEPTIDASE"/>
    <property type="match status" value="1"/>
</dbReference>
<reference evidence="13" key="2">
    <citation type="submission" date="2025-08" db="UniProtKB">
        <authorList>
            <consortium name="RefSeq"/>
        </authorList>
    </citation>
    <scope>IDENTIFICATION</scope>
    <source>
        <tissue evidence="13">Leaf</tissue>
    </source>
</reference>
<dbReference type="Proteomes" id="UP000515123">
    <property type="component" value="Linkage group 14"/>
</dbReference>
<keyword evidence="12" id="KW-1185">Reference proteome</keyword>
<dbReference type="OrthoDB" id="443318at2759"/>
<keyword evidence="4 10" id="KW-0645">Protease</keyword>